<evidence type="ECO:0000256" key="4">
    <source>
        <dbReference type="ARBA" id="ARBA00022741"/>
    </source>
</evidence>
<dbReference type="SUPFAM" id="SSF52540">
    <property type="entry name" value="P-loop containing nucleoside triphosphate hydrolases"/>
    <property type="match status" value="1"/>
</dbReference>
<sequence>MSTVVATASLMVVGHGTRDADGLEEFWTLAGHVREAAGELPVGFGFIELAEPLVDAGIDELVARGTREVVSVPLVLLAAGHLKNDGPAALTRARSRHPGVAFRMGRDLGIEPVILDITEERARAVLGDTTEETAVVLVGRGSSDPDATSDLYKVARLLSDNRGLGMVEPAFAGVAKPTVAEALERCRRLGATRIAIVPFFLFTGILVPRIYAQAEEYAAQHPGLTVVAGAHIGPDRRLARLVLERYREALHGDVRMNCDLCTYRVRLPGYEDKVGTPISLTPHGDGPARGSRRSRRATRAPLKLPALRPAAPVEPGPTILAMNDLRYAYPDGTDALAGVNLEVREGERVAILGPNGAGKTTLALAACGALEDLGGTLSVAGVGLSDKTRTEIRRRAGIVFQDTDDQLFMPTVEEDVAFGPANQGLTGEALRERVDEALQAVRIHELATRPPHSLSAGERRRAAIAGVLACKPDVLILDEPTAALDPAARRELLDVLRSLRLTTLLVTHDLPYALELCERAVVLDTGQVVADGPTREVLADEGFMRAHRLELPAGFNPLVS</sequence>
<dbReference type="InterPro" id="IPR017871">
    <property type="entry name" value="ABC_transporter-like_CS"/>
</dbReference>
<evidence type="ECO:0000256" key="2">
    <source>
        <dbReference type="ARBA" id="ARBA00022448"/>
    </source>
</evidence>
<dbReference type="PROSITE" id="PS00211">
    <property type="entry name" value="ABC_TRANSPORTER_1"/>
    <property type="match status" value="1"/>
</dbReference>
<gene>
    <name evidence="9" type="ORF">OJ962_04665</name>
</gene>
<keyword evidence="4" id="KW-0547">Nucleotide-binding</keyword>
<comment type="similarity">
    <text evidence="1">Belongs to the ABC transporter superfamily.</text>
</comment>
<dbReference type="Pfam" id="PF01903">
    <property type="entry name" value="CbiX"/>
    <property type="match status" value="2"/>
</dbReference>
<dbReference type="CDD" id="cd03225">
    <property type="entry name" value="ABC_cobalt_CbiO_domain1"/>
    <property type="match status" value="1"/>
</dbReference>
<evidence type="ECO:0000256" key="5">
    <source>
        <dbReference type="ARBA" id="ARBA00022840"/>
    </source>
</evidence>
<dbReference type="CDD" id="cd03416">
    <property type="entry name" value="CbiX_SirB_N"/>
    <property type="match status" value="1"/>
</dbReference>
<evidence type="ECO:0000256" key="7">
    <source>
        <dbReference type="SAM" id="MobiDB-lite"/>
    </source>
</evidence>
<evidence type="ECO:0000256" key="6">
    <source>
        <dbReference type="ARBA" id="ARBA00023239"/>
    </source>
</evidence>
<keyword evidence="6" id="KW-0456">Lyase</keyword>
<proteinExistence type="inferred from homology"/>
<reference evidence="9" key="1">
    <citation type="submission" date="2022-10" db="EMBL/GenBank/DDBJ databases">
        <title>The WGS of Solirubrobacter sp. CPCC 204708.</title>
        <authorList>
            <person name="Jiang Z."/>
        </authorList>
    </citation>
    <scope>NUCLEOTIDE SEQUENCE</scope>
    <source>
        <strain evidence="9">CPCC 204708</strain>
    </source>
</reference>
<dbReference type="SUPFAM" id="SSF53800">
    <property type="entry name" value="Chelatase"/>
    <property type="match status" value="1"/>
</dbReference>
<organism evidence="9 10">
    <name type="scientific">Solirubrobacter deserti</name>
    <dbReference type="NCBI Taxonomy" id="2282478"/>
    <lineage>
        <taxon>Bacteria</taxon>
        <taxon>Bacillati</taxon>
        <taxon>Actinomycetota</taxon>
        <taxon>Thermoleophilia</taxon>
        <taxon>Solirubrobacterales</taxon>
        <taxon>Solirubrobacteraceae</taxon>
        <taxon>Solirubrobacter</taxon>
    </lineage>
</organism>
<dbReference type="PANTHER" id="PTHR43553">
    <property type="entry name" value="HEAVY METAL TRANSPORTER"/>
    <property type="match status" value="1"/>
</dbReference>
<dbReference type="InterPro" id="IPR003439">
    <property type="entry name" value="ABC_transporter-like_ATP-bd"/>
</dbReference>
<feature type="domain" description="ABC transporter" evidence="8">
    <location>
        <begin position="320"/>
        <end position="550"/>
    </location>
</feature>
<keyword evidence="5 9" id="KW-0067">ATP-binding</keyword>
<feature type="region of interest" description="Disordered" evidence="7">
    <location>
        <begin position="276"/>
        <end position="299"/>
    </location>
</feature>
<keyword evidence="3" id="KW-0479">Metal-binding</keyword>
<dbReference type="EMBL" id="JAPCID010000006">
    <property type="protein sequence ID" value="MDA0136780.1"/>
    <property type="molecule type" value="Genomic_DNA"/>
</dbReference>
<evidence type="ECO:0000256" key="1">
    <source>
        <dbReference type="ARBA" id="ARBA00005417"/>
    </source>
</evidence>
<protein>
    <submittedName>
        <fullName evidence="9">ATP-binding cassette domain-containing protein</fullName>
    </submittedName>
</protein>
<dbReference type="Gene3D" id="3.40.50.300">
    <property type="entry name" value="P-loop containing nucleotide triphosphate hydrolases"/>
    <property type="match status" value="1"/>
</dbReference>
<dbReference type="Proteomes" id="UP001147700">
    <property type="component" value="Unassembled WGS sequence"/>
</dbReference>
<dbReference type="InterPro" id="IPR027417">
    <property type="entry name" value="P-loop_NTPase"/>
</dbReference>
<accession>A0ABT4REM7</accession>
<dbReference type="InterPro" id="IPR003593">
    <property type="entry name" value="AAA+_ATPase"/>
</dbReference>
<keyword evidence="10" id="KW-1185">Reference proteome</keyword>
<dbReference type="InterPro" id="IPR015856">
    <property type="entry name" value="ABC_transpr_CbiO/EcfA_su"/>
</dbReference>
<dbReference type="SMART" id="SM00382">
    <property type="entry name" value="AAA"/>
    <property type="match status" value="1"/>
</dbReference>
<keyword evidence="2" id="KW-0813">Transport</keyword>
<evidence type="ECO:0000313" key="10">
    <source>
        <dbReference type="Proteomes" id="UP001147700"/>
    </source>
</evidence>
<comment type="caution">
    <text evidence="9">The sequence shown here is derived from an EMBL/GenBank/DDBJ whole genome shotgun (WGS) entry which is preliminary data.</text>
</comment>
<dbReference type="GO" id="GO:0005524">
    <property type="term" value="F:ATP binding"/>
    <property type="evidence" value="ECO:0007669"/>
    <property type="project" value="UniProtKB-KW"/>
</dbReference>
<evidence type="ECO:0000313" key="9">
    <source>
        <dbReference type="EMBL" id="MDA0136780.1"/>
    </source>
</evidence>
<evidence type="ECO:0000259" key="8">
    <source>
        <dbReference type="PROSITE" id="PS50893"/>
    </source>
</evidence>
<dbReference type="PANTHER" id="PTHR43553:SF24">
    <property type="entry name" value="ENERGY-COUPLING FACTOR TRANSPORTER ATP-BINDING PROTEIN ECFA1"/>
    <property type="match status" value="1"/>
</dbReference>
<dbReference type="CDD" id="cd03414">
    <property type="entry name" value="CbiX_SirB_C"/>
    <property type="match status" value="1"/>
</dbReference>
<dbReference type="InterPro" id="IPR050095">
    <property type="entry name" value="ECF_ABC_transporter_ATP-bd"/>
</dbReference>
<evidence type="ECO:0000256" key="3">
    <source>
        <dbReference type="ARBA" id="ARBA00022723"/>
    </source>
</evidence>
<dbReference type="Gene3D" id="3.40.50.1400">
    <property type="match status" value="2"/>
</dbReference>
<dbReference type="InterPro" id="IPR002762">
    <property type="entry name" value="CbiX-like"/>
</dbReference>
<dbReference type="Pfam" id="PF00005">
    <property type="entry name" value="ABC_tran"/>
    <property type="match status" value="1"/>
</dbReference>
<dbReference type="PROSITE" id="PS50893">
    <property type="entry name" value="ABC_TRANSPORTER_2"/>
    <property type="match status" value="1"/>
</dbReference>
<name>A0ABT4REM7_9ACTN</name>